<accession>A0A2N0R468</accession>
<dbReference type="Proteomes" id="UP000232688">
    <property type="component" value="Unassembled WGS sequence"/>
</dbReference>
<dbReference type="EMBL" id="LLXH01001627">
    <property type="protein sequence ID" value="PKC58112.1"/>
    <property type="molecule type" value="Genomic_DNA"/>
</dbReference>
<reference evidence="5 6" key="2">
    <citation type="submission" date="2017-10" db="EMBL/GenBank/DDBJ databases">
        <title>Genome analyses suggest a sexual origin of heterokaryosis in a supposedly ancient asexual fungus.</title>
        <authorList>
            <person name="Corradi N."/>
            <person name="Sedzielewska K."/>
            <person name="Noel J."/>
            <person name="Charron P."/>
            <person name="Farinelli L."/>
            <person name="Marton T."/>
            <person name="Kruger M."/>
            <person name="Pelin A."/>
            <person name="Brachmann A."/>
            <person name="Corradi N."/>
        </authorList>
    </citation>
    <scope>NUCLEOTIDE SEQUENCE [LARGE SCALE GENOMIC DNA]</scope>
    <source>
        <strain evidence="5 6">A1</strain>
    </source>
</reference>
<dbReference type="AlphaFoldDB" id="A0A2N0R468"/>
<name>A0A2N0R468_9GLOM</name>
<gene>
    <name evidence="5" type="ORF">RhiirA1_471466</name>
</gene>
<protein>
    <recommendedName>
        <fullName evidence="4">Crinkler effector protein N-terminal domain-containing protein</fullName>
    </recommendedName>
</protein>
<feature type="domain" description="Crinkler effector protein N-terminal" evidence="4">
    <location>
        <begin position="16"/>
        <end position="92"/>
    </location>
</feature>
<keyword evidence="3" id="KW-0964">Secreted</keyword>
<proteinExistence type="predicted"/>
<evidence type="ECO:0000313" key="6">
    <source>
        <dbReference type="Proteomes" id="UP000232688"/>
    </source>
</evidence>
<dbReference type="GO" id="GO:0005576">
    <property type="term" value="C:extracellular region"/>
    <property type="evidence" value="ECO:0007669"/>
    <property type="project" value="UniProtKB-SubCell"/>
</dbReference>
<reference evidence="5 6" key="1">
    <citation type="submission" date="2017-10" db="EMBL/GenBank/DDBJ databases">
        <title>Extensive intraspecific genome diversity in a model arbuscular mycorrhizal fungus.</title>
        <authorList>
            <person name="Chen E.C.H."/>
            <person name="Morin E."/>
            <person name="Baudet D."/>
            <person name="Noel J."/>
            <person name="Ndikumana S."/>
            <person name="Charron P."/>
            <person name="St-Onge C."/>
            <person name="Giorgi J."/>
            <person name="Grigoriev I.V."/>
            <person name="Roux C."/>
            <person name="Martin F.M."/>
            <person name="Corradi N."/>
        </authorList>
    </citation>
    <scope>NUCLEOTIDE SEQUENCE [LARGE SCALE GENOMIC DNA]</scope>
    <source>
        <strain evidence="5 6">A1</strain>
    </source>
</reference>
<evidence type="ECO:0000256" key="3">
    <source>
        <dbReference type="ARBA" id="ARBA00022525"/>
    </source>
</evidence>
<evidence type="ECO:0000313" key="5">
    <source>
        <dbReference type="EMBL" id="PKC58112.1"/>
    </source>
</evidence>
<dbReference type="VEuPathDB" id="FungiDB:RhiirA1_471466"/>
<sequence length="202" mass="23462">MITTSPFAMPKLDNLKVISCLSKKAKFGINDPDVMNLYKVEINTDDEGKVKDVEDIERKRDELKAKFMNPADVLISDYFPDKPPVEQVHIIIAVLLPKRLPMVYLLNKEFTVETMIHIFIITFVNMLSYSPLELKRKRPITNEEIKMKTCFSTGENKRKWTANSTIRNQIRNYVYFVDLEETNAPLLDMILRREFVALLASS</sequence>
<dbReference type="VEuPathDB" id="FungiDB:RhiirFUN_021214"/>
<dbReference type="InterPro" id="IPR045379">
    <property type="entry name" value="Crinkler_N"/>
</dbReference>
<organism evidence="5 6">
    <name type="scientific">Rhizophagus irregularis</name>
    <dbReference type="NCBI Taxonomy" id="588596"/>
    <lineage>
        <taxon>Eukaryota</taxon>
        <taxon>Fungi</taxon>
        <taxon>Fungi incertae sedis</taxon>
        <taxon>Mucoromycota</taxon>
        <taxon>Glomeromycotina</taxon>
        <taxon>Glomeromycetes</taxon>
        <taxon>Glomerales</taxon>
        <taxon>Glomeraceae</taxon>
        <taxon>Rhizophagus</taxon>
    </lineage>
</organism>
<dbReference type="Pfam" id="PF20147">
    <property type="entry name" value="Crinkler"/>
    <property type="match status" value="1"/>
</dbReference>
<evidence type="ECO:0000259" key="4">
    <source>
        <dbReference type="Pfam" id="PF20147"/>
    </source>
</evidence>
<evidence type="ECO:0000256" key="2">
    <source>
        <dbReference type="ARBA" id="ARBA00004613"/>
    </source>
</evidence>
<comment type="caution">
    <text evidence="5">The sequence shown here is derived from an EMBL/GenBank/DDBJ whole genome shotgun (WGS) entry which is preliminary data.</text>
</comment>
<dbReference type="GO" id="GO:0043657">
    <property type="term" value="C:host cell"/>
    <property type="evidence" value="ECO:0007669"/>
    <property type="project" value="UniProtKB-SubCell"/>
</dbReference>
<comment type="subcellular location">
    <subcellularLocation>
        <location evidence="1">Host cell</location>
    </subcellularLocation>
    <subcellularLocation>
        <location evidence="2">Secreted</location>
    </subcellularLocation>
</comment>
<evidence type="ECO:0000256" key="1">
    <source>
        <dbReference type="ARBA" id="ARBA00004340"/>
    </source>
</evidence>